<dbReference type="Proteomes" id="UP000008068">
    <property type="component" value="Unassembled WGS sequence"/>
</dbReference>
<dbReference type="EMBL" id="GL381854">
    <property type="protein sequence ID" value="EGT41426.1"/>
    <property type="molecule type" value="Genomic_DNA"/>
</dbReference>
<protein>
    <submittedName>
        <fullName evidence="1">Uncharacterized protein</fullName>
    </submittedName>
</protein>
<dbReference type="STRING" id="135651.G0PND3"/>
<dbReference type="InParanoid" id="G0PND3"/>
<keyword evidence="2" id="KW-1185">Reference proteome</keyword>
<dbReference type="HOGENOM" id="CLU_2401593_0_0_1"/>
<organism evidence="2">
    <name type="scientific">Caenorhabditis brenneri</name>
    <name type="common">Nematode worm</name>
    <dbReference type="NCBI Taxonomy" id="135651"/>
    <lineage>
        <taxon>Eukaryota</taxon>
        <taxon>Metazoa</taxon>
        <taxon>Ecdysozoa</taxon>
        <taxon>Nematoda</taxon>
        <taxon>Chromadorea</taxon>
        <taxon>Rhabditida</taxon>
        <taxon>Rhabditina</taxon>
        <taxon>Rhabditomorpha</taxon>
        <taxon>Rhabditoidea</taxon>
        <taxon>Rhabditidae</taxon>
        <taxon>Peloderinae</taxon>
        <taxon>Caenorhabditis</taxon>
    </lineage>
</organism>
<reference evidence="2" key="1">
    <citation type="submission" date="2011-07" db="EMBL/GenBank/DDBJ databases">
        <authorList>
            <consortium name="Caenorhabditis brenneri Sequencing and Analysis Consortium"/>
            <person name="Wilson R.K."/>
        </authorList>
    </citation>
    <scope>NUCLEOTIDE SEQUENCE [LARGE SCALE GENOMIC DNA]</scope>
    <source>
        <strain evidence="2">PB2801</strain>
    </source>
</reference>
<evidence type="ECO:0000313" key="2">
    <source>
        <dbReference type="Proteomes" id="UP000008068"/>
    </source>
</evidence>
<name>G0PND3_CAEBE</name>
<accession>G0PND3</accession>
<dbReference type="eggNOG" id="KOG4371">
    <property type="taxonomic scope" value="Eukaryota"/>
</dbReference>
<evidence type="ECO:0000313" key="1">
    <source>
        <dbReference type="EMBL" id="EGT41426.1"/>
    </source>
</evidence>
<sequence>MRQWKSTLRHENTISSMPDVIVEGQTIPPAPIRQSLQESPPPTPLLDSADTLFAKVQQIPDKPASRPVDMPPPAPTKIAAQYDAVDEGIVCGS</sequence>
<proteinExistence type="predicted"/>
<gene>
    <name evidence="1" type="ORF">CAEBREN_29301</name>
</gene>
<dbReference type="AlphaFoldDB" id="G0PND3"/>
<dbReference type="OrthoDB" id="165498at2759"/>